<keyword evidence="1 3" id="KW-0547">Nucleotide-binding</keyword>
<evidence type="ECO:0000259" key="6">
    <source>
        <dbReference type="PROSITE" id="PS50011"/>
    </source>
</evidence>
<keyword evidence="7" id="KW-0418">Kinase</keyword>
<dbReference type="GeneID" id="20089966"/>
<sequence length="407" mass="44733">MGNAKSSASQCVDVREAKSTTAHDKAASTACTSTSSTEKTPTSLPDLLSNDSFDVEFTQAANAALVADDDKNVVDASPVHVVGHDLTRGRGRRRVDDEYELERTPLGRGHYATVWRGRCRKTNQDVAVKKIKRVLTDDARLKSEVAALQRIRTHPNIVTLLDVFESPSEVLLVMELCTGGELFERLAAKGPYSEMDCVRHVKSLAEAVAYLHENGIVHRDLKPENILLSTPDDNDAVVKIADFGLAKLNTTTMKTKCGTWGYSAPEMISGSGVSFGYDAKVDSWSIGTILYILLCGFHPFDPMGSRSDNEMIAHIKACSFTFDDPAWVGLSGSAKDLIRHLLVLDPVKRYSMADLLAHPWITGREGVHVPIQPLSPTIHTDLARYQQRSKHRVCLGMAVSCFDFCGW</sequence>
<evidence type="ECO:0000256" key="2">
    <source>
        <dbReference type="ARBA" id="ARBA00022840"/>
    </source>
</evidence>
<gene>
    <name evidence="7" type="ORF">H310_12916</name>
</gene>
<dbReference type="SMART" id="SM00220">
    <property type="entry name" value="S_TKc"/>
    <property type="match status" value="1"/>
</dbReference>
<comment type="similarity">
    <text evidence="4">Belongs to the protein kinase superfamily.</text>
</comment>
<evidence type="ECO:0000256" key="1">
    <source>
        <dbReference type="ARBA" id="ARBA00022741"/>
    </source>
</evidence>
<dbReference type="GO" id="GO:0004674">
    <property type="term" value="F:protein serine/threonine kinase activity"/>
    <property type="evidence" value="ECO:0007669"/>
    <property type="project" value="UniProtKB-KW"/>
</dbReference>
<proteinExistence type="inferred from homology"/>
<evidence type="ECO:0000313" key="7">
    <source>
        <dbReference type="EMBL" id="ETV92899.1"/>
    </source>
</evidence>
<dbReference type="InterPro" id="IPR011009">
    <property type="entry name" value="Kinase-like_dom_sf"/>
</dbReference>
<dbReference type="InterPro" id="IPR008271">
    <property type="entry name" value="Ser/Thr_kinase_AS"/>
</dbReference>
<dbReference type="PROSITE" id="PS00108">
    <property type="entry name" value="PROTEIN_KINASE_ST"/>
    <property type="match status" value="1"/>
</dbReference>
<dbReference type="GO" id="GO:0005524">
    <property type="term" value="F:ATP binding"/>
    <property type="evidence" value="ECO:0007669"/>
    <property type="project" value="UniProtKB-UniRule"/>
</dbReference>
<dbReference type="CDD" id="cd05117">
    <property type="entry name" value="STKc_CAMK"/>
    <property type="match status" value="1"/>
</dbReference>
<protein>
    <submittedName>
        <fullName evidence="7">CAMK/CAMK1 protein kinase</fullName>
    </submittedName>
</protein>
<keyword evidence="7" id="KW-0808">Transferase</keyword>
<dbReference type="SUPFAM" id="SSF56112">
    <property type="entry name" value="Protein kinase-like (PK-like)"/>
    <property type="match status" value="1"/>
</dbReference>
<keyword evidence="4" id="KW-0723">Serine/threonine-protein kinase</keyword>
<dbReference type="InterPro" id="IPR000719">
    <property type="entry name" value="Prot_kinase_dom"/>
</dbReference>
<dbReference type="Pfam" id="PF00069">
    <property type="entry name" value="Pkinase"/>
    <property type="match status" value="1"/>
</dbReference>
<evidence type="ECO:0000256" key="4">
    <source>
        <dbReference type="RuleBase" id="RU000304"/>
    </source>
</evidence>
<evidence type="ECO:0000256" key="5">
    <source>
        <dbReference type="SAM" id="MobiDB-lite"/>
    </source>
</evidence>
<name>A0A024TFZ5_9STRA</name>
<dbReference type="STRING" id="157072.A0A024TFZ5"/>
<feature type="domain" description="Protein kinase" evidence="6">
    <location>
        <begin position="100"/>
        <end position="361"/>
    </location>
</feature>
<feature type="compositionally biased region" description="Basic and acidic residues" evidence="5">
    <location>
        <begin position="13"/>
        <end position="26"/>
    </location>
</feature>
<dbReference type="RefSeq" id="XP_008878422.1">
    <property type="nucleotide sequence ID" value="XM_008880200.1"/>
</dbReference>
<feature type="compositionally biased region" description="Polar residues" evidence="5">
    <location>
        <begin position="1"/>
        <end position="10"/>
    </location>
</feature>
<dbReference type="PROSITE" id="PS00107">
    <property type="entry name" value="PROTEIN_KINASE_ATP"/>
    <property type="match status" value="1"/>
</dbReference>
<keyword evidence="2 3" id="KW-0067">ATP-binding</keyword>
<feature type="binding site" evidence="3">
    <location>
        <position position="130"/>
    </location>
    <ligand>
        <name>ATP</name>
        <dbReference type="ChEBI" id="CHEBI:30616"/>
    </ligand>
</feature>
<dbReference type="InterPro" id="IPR017441">
    <property type="entry name" value="Protein_kinase_ATP_BS"/>
</dbReference>
<reference evidence="7" key="1">
    <citation type="submission" date="2013-12" db="EMBL/GenBank/DDBJ databases">
        <title>The Genome Sequence of Aphanomyces invadans NJM9701.</title>
        <authorList>
            <consortium name="The Broad Institute Genomics Platform"/>
            <person name="Russ C."/>
            <person name="Tyler B."/>
            <person name="van West P."/>
            <person name="Dieguez-Uribeondo J."/>
            <person name="Young S.K."/>
            <person name="Zeng Q."/>
            <person name="Gargeya S."/>
            <person name="Fitzgerald M."/>
            <person name="Abouelleil A."/>
            <person name="Alvarado L."/>
            <person name="Chapman S.B."/>
            <person name="Gainer-Dewar J."/>
            <person name="Goldberg J."/>
            <person name="Griggs A."/>
            <person name="Gujja S."/>
            <person name="Hansen M."/>
            <person name="Howarth C."/>
            <person name="Imamovic A."/>
            <person name="Ireland A."/>
            <person name="Larimer J."/>
            <person name="McCowan C."/>
            <person name="Murphy C."/>
            <person name="Pearson M."/>
            <person name="Poon T.W."/>
            <person name="Priest M."/>
            <person name="Roberts A."/>
            <person name="Saif S."/>
            <person name="Shea T."/>
            <person name="Sykes S."/>
            <person name="Wortman J."/>
            <person name="Nusbaum C."/>
            <person name="Birren B."/>
        </authorList>
    </citation>
    <scope>NUCLEOTIDE SEQUENCE [LARGE SCALE GENOMIC DNA]</scope>
    <source>
        <strain evidence="7">NJM9701</strain>
    </source>
</reference>
<dbReference type="PANTHER" id="PTHR24347">
    <property type="entry name" value="SERINE/THREONINE-PROTEIN KINASE"/>
    <property type="match status" value="1"/>
</dbReference>
<dbReference type="AlphaFoldDB" id="A0A024TFZ5"/>
<accession>A0A024TFZ5</accession>
<dbReference type="OrthoDB" id="40902at2759"/>
<dbReference type="PROSITE" id="PS50011">
    <property type="entry name" value="PROTEIN_KINASE_DOM"/>
    <property type="match status" value="1"/>
</dbReference>
<dbReference type="eggNOG" id="KOG0032">
    <property type="taxonomic scope" value="Eukaryota"/>
</dbReference>
<dbReference type="Gene3D" id="1.10.510.10">
    <property type="entry name" value="Transferase(Phosphotransferase) domain 1"/>
    <property type="match status" value="1"/>
</dbReference>
<feature type="compositionally biased region" description="Low complexity" evidence="5">
    <location>
        <begin position="27"/>
        <end position="43"/>
    </location>
</feature>
<dbReference type="VEuPathDB" id="FungiDB:H310_12916"/>
<organism evidence="7">
    <name type="scientific">Aphanomyces invadans</name>
    <dbReference type="NCBI Taxonomy" id="157072"/>
    <lineage>
        <taxon>Eukaryota</taxon>
        <taxon>Sar</taxon>
        <taxon>Stramenopiles</taxon>
        <taxon>Oomycota</taxon>
        <taxon>Saprolegniomycetes</taxon>
        <taxon>Saprolegniales</taxon>
        <taxon>Verrucalvaceae</taxon>
        <taxon>Aphanomyces</taxon>
    </lineage>
</organism>
<evidence type="ECO:0000256" key="3">
    <source>
        <dbReference type="PROSITE-ProRule" id="PRU10141"/>
    </source>
</evidence>
<dbReference type="FunFam" id="1.10.510.10:FF:000571">
    <property type="entry name" value="Maternal embryonic leucine zipper kinase"/>
    <property type="match status" value="1"/>
</dbReference>
<feature type="region of interest" description="Disordered" evidence="5">
    <location>
        <begin position="1"/>
        <end position="45"/>
    </location>
</feature>
<dbReference type="EMBL" id="KI913996">
    <property type="protein sequence ID" value="ETV92899.1"/>
    <property type="molecule type" value="Genomic_DNA"/>
</dbReference>